<feature type="compositionally biased region" description="Polar residues" evidence="1">
    <location>
        <begin position="43"/>
        <end position="54"/>
    </location>
</feature>
<feature type="compositionally biased region" description="Basic and acidic residues" evidence="1">
    <location>
        <begin position="1"/>
        <end position="12"/>
    </location>
</feature>
<feature type="region of interest" description="Disordered" evidence="1">
    <location>
        <begin position="1"/>
        <end position="54"/>
    </location>
</feature>
<keyword evidence="3" id="KW-1185">Reference proteome</keyword>
<reference evidence="2" key="1">
    <citation type="submission" date="2020-01" db="EMBL/GenBank/DDBJ databases">
        <authorList>
            <consortium name="DOE Joint Genome Institute"/>
            <person name="Haridas S."/>
            <person name="Albert R."/>
            <person name="Binder M."/>
            <person name="Bloem J."/>
            <person name="Labutti K."/>
            <person name="Salamov A."/>
            <person name="Andreopoulos B."/>
            <person name="Baker S.E."/>
            <person name="Barry K."/>
            <person name="Bills G."/>
            <person name="Bluhm B.H."/>
            <person name="Cannon C."/>
            <person name="Castanera R."/>
            <person name="Culley D.E."/>
            <person name="Daum C."/>
            <person name="Ezra D."/>
            <person name="Gonzalez J.B."/>
            <person name="Henrissat B."/>
            <person name="Kuo A."/>
            <person name="Liang C."/>
            <person name="Lipzen A."/>
            <person name="Lutzoni F."/>
            <person name="Magnuson J."/>
            <person name="Mondo S."/>
            <person name="Nolan M."/>
            <person name="Ohm R."/>
            <person name="Pangilinan J."/>
            <person name="Park H.-J."/>
            <person name="Ramirez L."/>
            <person name="Alfaro M."/>
            <person name="Sun H."/>
            <person name="Tritt A."/>
            <person name="Yoshinaga Y."/>
            <person name="Zwiers L.-H."/>
            <person name="Turgeon B.G."/>
            <person name="Goodwin S.B."/>
            <person name="Spatafora J.W."/>
            <person name="Crous P.W."/>
            <person name="Grigoriev I.V."/>
        </authorList>
    </citation>
    <scope>NUCLEOTIDE SEQUENCE</scope>
    <source>
        <strain evidence="2">P77</strain>
    </source>
</reference>
<accession>A0A6A5K545</accession>
<organism evidence="2 3">
    <name type="scientific">Decorospora gaudefroyi</name>
    <dbReference type="NCBI Taxonomy" id="184978"/>
    <lineage>
        <taxon>Eukaryota</taxon>
        <taxon>Fungi</taxon>
        <taxon>Dikarya</taxon>
        <taxon>Ascomycota</taxon>
        <taxon>Pezizomycotina</taxon>
        <taxon>Dothideomycetes</taxon>
        <taxon>Pleosporomycetidae</taxon>
        <taxon>Pleosporales</taxon>
        <taxon>Pleosporineae</taxon>
        <taxon>Pleosporaceae</taxon>
        <taxon>Decorospora</taxon>
    </lineage>
</organism>
<dbReference type="AlphaFoldDB" id="A0A6A5K545"/>
<gene>
    <name evidence="2" type="ORF">BDW02DRAFT_571087</name>
</gene>
<proteinExistence type="predicted"/>
<dbReference type="EMBL" id="ML975340">
    <property type="protein sequence ID" value="KAF1832358.1"/>
    <property type="molecule type" value="Genomic_DNA"/>
</dbReference>
<evidence type="ECO:0000313" key="2">
    <source>
        <dbReference type="EMBL" id="KAF1832358.1"/>
    </source>
</evidence>
<name>A0A6A5K545_9PLEO</name>
<sequence length="54" mass="6057">MGTPARIREPRQHAQNTPDCKPASQAKPTKQCTRTLHKIKPPTQLSPQESQQPL</sequence>
<protein>
    <submittedName>
        <fullName evidence="2">Uncharacterized protein</fullName>
    </submittedName>
</protein>
<evidence type="ECO:0000256" key="1">
    <source>
        <dbReference type="SAM" id="MobiDB-lite"/>
    </source>
</evidence>
<evidence type="ECO:0000313" key="3">
    <source>
        <dbReference type="Proteomes" id="UP000800040"/>
    </source>
</evidence>
<dbReference type="Proteomes" id="UP000800040">
    <property type="component" value="Unassembled WGS sequence"/>
</dbReference>